<evidence type="ECO:0000256" key="3">
    <source>
        <dbReference type="ARBA" id="ARBA00022517"/>
    </source>
</evidence>
<dbReference type="InterPro" id="IPR005155">
    <property type="entry name" value="UPF0113_PUA"/>
</dbReference>
<feature type="domain" description="PUA" evidence="8">
    <location>
        <begin position="95"/>
        <end position="170"/>
    </location>
</feature>
<dbReference type="InterPro" id="IPR002478">
    <property type="entry name" value="PUA"/>
</dbReference>
<evidence type="ECO:0000259" key="8">
    <source>
        <dbReference type="SMART" id="SM00359"/>
    </source>
</evidence>
<dbReference type="SUPFAM" id="SSF88697">
    <property type="entry name" value="PUA domain-like"/>
    <property type="match status" value="1"/>
</dbReference>
<dbReference type="Proteomes" id="UP000669133">
    <property type="component" value="Unassembled WGS sequence"/>
</dbReference>
<dbReference type="GO" id="GO:0005730">
    <property type="term" value="C:nucleolus"/>
    <property type="evidence" value="ECO:0007669"/>
    <property type="project" value="UniProtKB-SubCell"/>
</dbReference>
<dbReference type="Pfam" id="PF17833">
    <property type="entry name" value="pre-PUA_NIP7"/>
    <property type="match status" value="1"/>
</dbReference>
<dbReference type="InterPro" id="IPR016686">
    <property type="entry name" value="Ribosomal_synth_fac_NIP7"/>
</dbReference>
<dbReference type="GO" id="GO:1902626">
    <property type="term" value="P:assembly of large subunit precursor of preribosome"/>
    <property type="evidence" value="ECO:0007669"/>
    <property type="project" value="UniProtKB-ARBA"/>
</dbReference>
<comment type="subcellular location">
    <subcellularLocation>
        <location evidence="1">Nucleus</location>
        <location evidence="1">Nucleolus</location>
    </subcellularLocation>
</comment>
<evidence type="ECO:0000256" key="7">
    <source>
        <dbReference type="PIRNR" id="PIRNR017190"/>
    </source>
</evidence>
<comment type="function">
    <text evidence="6 7">Required for proper 27S pre-rRNA processing and 60S ribosome subunit assembly.</text>
</comment>
<evidence type="ECO:0000313" key="9">
    <source>
        <dbReference type="EMBL" id="KAG5419860.1"/>
    </source>
</evidence>
<dbReference type="PROSITE" id="PS50890">
    <property type="entry name" value="PUA"/>
    <property type="match status" value="1"/>
</dbReference>
<dbReference type="GeneID" id="93650369"/>
<dbReference type="CDD" id="cd21151">
    <property type="entry name" value="PUA_Nip7-like"/>
    <property type="match status" value="1"/>
</dbReference>
<evidence type="ECO:0000256" key="2">
    <source>
        <dbReference type="ARBA" id="ARBA00009895"/>
    </source>
</evidence>
<dbReference type="CDD" id="cd21146">
    <property type="entry name" value="Nip7_N_euk"/>
    <property type="match status" value="1"/>
</dbReference>
<dbReference type="SUPFAM" id="SSF88802">
    <property type="entry name" value="Pre-PUA domain"/>
    <property type="match status" value="1"/>
</dbReference>
<sequence>MRPLTEEETKVVFEKLANYIGRNISALIDNPDHPHVFRLQKDRVYYVSEQVANFATSVSRQNLMSVGTCLGKFTKTGKFKLHITALPYLSQYAKYKIWIKQNGEMPFLYGNHVLKAHVGRMSEDIPEHAGVIVYSMGDIPLGFGVSAKSTHEARNVAPTGIVAFRQGDIGEYLREEDTLFT</sequence>
<evidence type="ECO:0000256" key="5">
    <source>
        <dbReference type="ARBA" id="ARBA00023242"/>
    </source>
</evidence>
<dbReference type="Pfam" id="PF03657">
    <property type="entry name" value="UPF0113"/>
    <property type="match status" value="1"/>
</dbReference>
<comment type="caution">
    <text evidence="9">The sequence shown here is derived from an EMBL/GenBank/DDBJ whole genome shotgun (WGS) entry which is preliminary data.</text>
</comment>
<accession>A0A8H7ZDJ4</accession>
<dbReference type="AlphaFoldDB" id="A0A8H7ZDJ4"/>
<dbReference type="InterPro" id="IPR036974">
    <property type="entry name" value="PUA_sf"/>
</dbReference>
<dbReference type="RefSeq" id="XP_067548976.1">
    <property type="nucleotide sequence ID" value="XM_067690519.1"/>
</dbReference>
<dbReference type="InterPro" id="IPR055359">
    <property type="entry name" value="Nip7_N_euk"/>
</dbReference>
<dbReference type="InterPro" id="IPR015947">
    <property type="entry name" value="PUA-like_sf"/>
</dbReference>
<dbReference type="Gene3D" id="3.10.450.220">
    <property type="match status" value="1"/>
</dbReference>
<keyword evidence="5 7" id="KW-0539">Nucleus</keyword>
<protein>
    <recommendedName>
        <fullName evidence="7">60S ribosome subunit biogenesis protein NIP7</fullName>
    </recommendedName>
</protein>
<gene>
    <name evidence="9" type="ORF">I9W82_001740</name>
</gene>
<evidence type="ECO:0000256" key="6">
    <source>
        <dbReference type="ARBA" id="ARBA00054591"/>
    </source>
</evidence>
<dbReference type="OrthoDB" id="27490at2759"/>
<dbReference type="InterPro" id="IPR040598">
    <property type="entry name" value="NIP7_N"/>
</dbReference>
<dbReference type="FunFam" id="3.10.450.220:FF:000001">
    <property type="entry name" value="60S ribosome subunit biogenesis protein NIP7 homolog"/>
    <property type="match status" value="1"/>
</dbReference>
<evidence type="ECO:0000313" key="10">
    <source>
        <dbReference type="Proteomes" id="UP000669133"/>
    </source>
</evidence>
<evidence type="ECO:0000256" key="4">
    <source>
        <dbReference type="ARBA" id="ARBA00022884"/>
    </source>
</evidence>
<dbReference type="GO" id="GO:0003723">
    <property type="term" value="F:RNA binding"/>
    <property type="evidence" value="ECO:0007669"/>
    <property type="project" value="UniProtKB-KW"/>
</dbReference>
<dbReference type="FunFam" id="2.30.130.10:FF:000002">
    <property type="entry name" value="60S ribosome subunit biogenesis protein NIP7 homolog"/>
    <property type="match status" value="1"/>
</dbReference>
<evidence type="ECO:0000256" key="1">
    <source>
        <dbReference type="ARBA" id="ARBA00004604"/>
    </source>
</evidence>
<comment type="similarity">
    <text evidence="2 7">Belongs to the NIP7 family.</text>
</comment>
<proteinExistence type="inferred from homology"/>
<keyword evidence="3 7" id="KW-0690">Ribosome biogenesis</keyword>
<organism evidence="9 10">
    <name type="scientific">Candida metapsilosis</name>
    <dbReference type="NCBI Taxonomy" id="273372"/>
    <lineage>
        <taxon>Eukaryota</taxon>
        <taxon>Fungi</taxon>
        <taxon>Dikarya</taxon>
        <taxon>Ascomycota</taxon>
        <taxon>Saccharomycotina</taxon>
        <taxon>Pichiomycetes</taxon>
        <taxon>Debaryomycetaceae</taxon>
        <taxon>Candida/Lodderomyces clade</taxon>
        <taxon>Candida</taxon>
    </lineage>
</organism>
<dbReference type="Gene3D" id="2.30.130.10">
    <property type="entry name" value="PUA domain"/>
    <property type="match status" value="1"/>
</dbReference>
<dbReference type="EMBL" id="JAEOAQ010000002">
    <property type="protein sequence ID" value="KAG5419860.1"/>
    <property type="molecule type" value="Genomic_DNA"/>
</dbReference>
<reference evidence="9 10" key="1">
    <citation type="submission" date="2020-12" db="EMBL/GenBank/DDBJ databases">
        <title>Effect of drift, selection, and recombination on the evolution of hybrid genomes in Candida yeast pathogens.</title>
        <authorList>
            <person name="Mixao V."/>
            <person name="Ksiezopolska E."/>
            <person name="Saus E."/>
            <person name="Boekhout T."/>
            <person name="Gacser A."/>
            <person name="Gabaldon T."/>
        </authorList>
    </citation>
    <scope>NUCLEOTIDE SEQUENCE [LARGE SCALE GENOMIC DNA]</scope>
    <source>
        <strain evidence="9 10">BP57</strain>
    </source>
</reference>
<name>A0A8H7ZDJ4_9ASCO</name>
<dbReference type="PANTHER" id="PTHR23415">
    <property type="entry name" value="CYCLIN-DEPENDENT KINASES REGULATORY SUBUNIT/60S RIBOSOME SUBUNIT BIOGENESIS PROTEIN NIP7"/>
    <property type="match status" value="1"/>
</dbReference>
<dbReference type="SMART" id="SM00359">
    <property type="entry name" value="PUA"/>
    <property type="match status" value="1"/>
</dbReference>
<keyword evidence="4 7" id="KW-0694">RNA-binding</keyword>
<dbReference type="PIRSF" id="PIRSF017190">
    <property type="entry name" value="Rbsml_synth_fac_NIP7"/>
    <property type="match status" value="1"/>
</dbReference>
<comment type="subunit">
    <text evidence="7">Interacts with pre-ribosome complex.</text>
</comment>
<keyword evidence="10" id="KW-1185">Reference proteome</keyword>